<dbReference type="STRING" id="299255.SAMN02745129_3167"/>
<feature type="transmembrane region" description="Helical" evidence="3">
    <location>
        <begin position="83"/>
        <end position="100"/>
    </location>
</feature>
<dbReference type="InterPro" id="IPR003594">
    <property type="entry name" value="HATPase_dom"/>
</dbReference>
<feature type="transmembrane region" description="Helical" evidence="3">
    <location>
        <begin position="143"/>
        <end position="165"/>
    </location>
</feature>
<dbReference type="OrthoDB" id="9772100at2"/>
<dbReference type="SMART" id="SM00387">
    <property type="entry name" value="HATPase_c"/>
    <property type="match status" value="1"/>
</dbReference>
<dbReference type="InterPro" id="IPR005467">
    <property type="entry name" value="His_kinase_dom"/>
</dbReference>
<keyword evidence="5" id="KW-0808">Transferase</keyword>
<dbReference type="RefSeq" id="WP_067661130.1">
    <property type="nucleotide sequence ID" value="NZ_FQXG01000005.1"/>
</dbReference>
<comment type="catalytic activity">
    <reaction evidence="1">
        <text>ATP + protein L-histidine = ADP + protein N-phospho-L-histidine.</text>
        <dbReference type="EC" id="2.7.13.3"/>
    </reaction>
</comment>
<organism evidence="5 6">
    <name type="scientific">Ferrimonas marina</name>
    <dbReference type="NCBI Taxonomy" id="299255"/>
    <lineage>
        <taxon>Bacteria</taxon>
        <taxon>Pseudomonadati</taxon>
        <taxon>Pseudomonadota</taxon>
        <taxon>Gammaproteobacteria</taxon>
        <taxon>Alteromonadales</taxon>
        <taxon>Ferrimonadaceae</taxon>
        <taxon>Ferrimonas</taxon>
    </lineage>
</organism>
<dbReference type="Proteomes" id="UP000184268">
    <property type="component" value="Unassembled WGS sequence"/>
</dbReference>
<dbReference type="SUPFAM" id="SSF55874">
    <property type="entry name" value="ATPase domain of HSP90 chaperone/DNA topoisomerase II/histidine kinase"/>
    <property type="match status" value="1"/>
</dbReference>
<dbReference type="InterPro" id="IPR036890">
    <property type="entry name" value="HATPase_C_sf"/>
</dbReference>
<name>A0A1M5X380_9GAMM</name>
<keyword evidence="3" id="KW-0812">Transmembrane</keyword>
<reference evidence="6" key="1">
    <citation type="submission" date="2016-11" db="EMBL/GenBank/DDBJ databases">
        <authorList>
            <person name="Varghese N."/>
            <person name="Submissions S."/>
        </authorList>
    </citation>
    <scope>NUCLEOTIDE SEQUENCE [LARGE SCALE GENOMIC DNA]</scope>
    <source>
        <strain evidence="6">DSM 16917</strain>
    </source>
</reference>
<keyword evidence="6" id="KW-1185">Reference proteome</keyword>
<feature type="transmembrane region" description="Helical" evidence="3">
    <location>
        <begin position="6"/>
        <end position="24"/>
    </location>
</feature>
<evidence type="ECO:0000256" key="1">
    <source>
        <dbReference type="ARBA" id="ARBA00000085"/>
    </source>
</evidence>
<feature type="transmembrane region" description="Helical" evidence="3">
    <location>
        <begin position="177"/>
        <end position="195"/>
    </location>
</feature>
<feature type="transmembrane region" description="Helical" evidence="3">
    <location>
        <begin position="31"/>
        <end position="49"/>
    </location>
</feature>
<proteinExistence type="predicted"/>
<dbReference type="PROSITE" id="PS50109">
    <property type="entry name" value="HIS_KIN"/>
    <property type="match status" value="1"/>
</dbReference>
<dbReference type="EMBL" id="FQXG01000005">
    <property type="protein sequence ID" value="SHH93998.1"/>
    <property type="molecule type" value="Genomic_DNA"/>
</dbReference>
<dbReference type="GO" id="GO:0004673">
    <property type="term" value="F:protein histidine kinase activity"/>
    <property type="evidence" value="ECO:0007669"/>
    <property type="project" value="UniProtKB-EC"/>
</dbReference>
<dbReference type="CDD" id="cd00075">
    <property type="entry name" value="HATPase"/>
    <property type="match status" value="1"/>
</dbReference>
<evidence type="ECO:0000256" key="3">
    <source>
        <dbReference type="SAM" id="Phobius"/>
    </source>
</evidence>
<dbReference type="Gene3D" id="1.10.287.130">
    <property type="match status" value="1"/>
</dbReference>
<feature type="domain" description="Histidine kinase" evidence="4">
    <location>
        <begin position="255"/>
        <end position="458"/>
    </location>
</feature>
<gene>
    <name evidence="5" type="ORF">SAMN02745129_3167</name>
</gene>
<dbReference type="Pfam" id="PF02518">
    <property type="entry name" value="HATPase_c"/>
    <property type="match status" value="1"/>
</dbReference>
<dbReference type="PANTHER" id="PTHR43065">
    <property type="entry name" value="SENSOR HISTIDINE KINASE"/>
    <property type="match status" value="1"/>
</dbReference>
<dbReference type="Gene3D" id="3.30.565.10">
    <property type="entry name" value="Histidine kinase-like ATPase, C-terminal domain"/>
    <property type="match status" value="1"/>
</dbReference>
<evidence type="ECO:0000256" key="2">
    <source>
        <dbReference type="ARBA" id="ARBA00012438"/>
    </source>
</evidence>
<protein>
    <recommendedName>
        <fullName evidence="2">histidine kinase</fullName>
        <ecNumber evidence="2">2.7.13.3</ecNumber>
    </recommendedName>
</protein>
<keyword evidence="3" id="KW-1133">Transmembrane helix</keyword>
<dbReference type="EC" id="2.7.13.3" evidence="2"/>
<sequence length="460" mass="52090">MNELALYTIYLIYGLAFFAIGMTISLRDLKLSRLSIVAALPALALFGYTHALHEWTELYIEWVGPNRDVSWHLQVESMRSVKLLLSYLALGWFAWKMLGLIRWRYLHWMRTITYAVMTTYLALLAISYQAMALEAFLPTANTLTRWIFGLGPAVVSGLALTAYARQQHWRSHRGARYFGYCGLALIAYGVATGIIPTDLGLWVPVLRASCALAVLYCLARALSIFDWEREEQIRQAQWQLVRADHHRAVGTLASGLASEIEQPLQRAMEKCDELEPELDMDSDGPYRLEQIRDELQRSREVCKELVTFSQHAQDDLQALPLDTLLNSALELLSHRLKPFIVLQDLEPGLTILGNEKQLKEVLVNVLSNAIDASEEVKRLEISAVLKEGEVQLEIRDYGPGLSGEGQNNATEPFYTTKQEHMGLGLTLCHQVLQQHGGQLSLENWHHGLAVHLNWPRHQPA</sequence>
<evidence type="ECO:0000313" key="6">
    <source>
        <dbReference type="Proteomes" id="UP000184268"/>
    </source>
</evidence>
<dbReference type="AlphaFoldDB" id="A0A1M5X380"/>
<keyword evidence="3" id="KW-0472">Membrane</keyword>
<dbReference type="PANTHER" id="PTHR43065:SF42">
    <property type="entry name" value="TWO-COMPONENT SENSOR PPRA"/>
    <property type="match status" value="1"/>
</dbReference>
<evidence type="ECO:0000313" key="5">
    <source>
        <dbReference type="EMBL" id="SHH93998.1"/>
    </source>
</evidence>
<keyword evidence="5" id="KW-0418">Kinase</keyword>
<evidence type="ECO:0000259" key="4">
    <source>
        <dbReference type="PROSITE" id="PS50109"/>
    </source>
</evidence>
<dbReference type="PRINTS" id="PR00344">
    <property type="entry name" value="BCTRLSENSOR"/>
</dbReference>
<accession>A0A1M5X380</accession>
<feature type="transmembrane region" description="Helical" evidence="3">
    <location>
        <begin position="112"/>
        <end position="131"/>
    </location>
</feature>
<dbReference type="InterPro" id="IPR004358">
    <property type="entry name" value="Sig_transdc_His_kin-like_C"/>
</dbReference>